<dbReference type="InterPro" id="IPR009686">
    <property type="entry name" value="Senescence/spartin_C"/>
</dbReference>
<proteinExistence type="predicted"/>
<dbReference type="PANTHER" id="PTHR48125">
    <property type="entry name" value="LP07818P1"/>
    <property type="match status" value="1"/>
</dbReference>
<feature type="domain" description="Senescence" evidence="2">
    <location>
        <begin position="234"/>
        <end position="441"/>
    </location>
</feature>
<dbReference type="PANTHER" id="PTHR48125:SF10">
    <property type="entry name" value="OS12G0136300 PROTEIN"/>
    <property type="match status" value="1"/>
</dbReference>
<organism evidence="3">
    <name type="scientific">Phaffia rhodozyma</name>
    <name type="common">Yeast</name>
    <name type="synonym">Xanthophyllomyces dendrorhous</name>
    <dbReference type="NCBI Taxonomy" id="264483"/>
    <lineage>
        <taxon>Eukaryota</taxon>
        <taxon>Fungi</taxon>
        <taxon>Dikarya</taxon>
        <taxon>Basidiomycota</taxon>
        <taxon>Agaricomycotina</taxon>
        <taxon>Tremellomycetes</taxon>
        <taxon>Cystofilobasidiales</taxon>
        <taxon>Mrakiaceae</taxon>
        <taxon>Phaffia</taxon>
    </lineage>
</organism>
<dbReference type="Pfam" id="PF06911">
    <property type="entry name" value="Senescence"/>
    <property type="match status" value="1"/>
</dbReference>
<feature type="compositionally biased region" description="Polar residues" evidence="1">
    <location>
        <begin position="585"/>
        <end position="597"/>
    </location>
</feature>
<dbReference type="EMBL" id="LN483345">
    <property type="protein sequence ID" value="CDZ98371.1"/>
    <property type="molecule type" value="Genomic_DNA"/>
</dbReference>
<feature type="region of interest" description="Disordered" evidence="1">
    <location>
        <begin position="324"/>
        <end position="357"/>
    </location>
</feature>
<name>A0A0F7SHI7_PHARH</name>
<dbReference type="AlphaFoldDB" id="A0A0F7SHI7"/>
<evidence type="ECO:0000259" key="2">
    <source>
        <dbReference type="Pfam" id="PF06911"/>
    </source>
</evidence>
<evidence type="ECO:0000313" key="3">
    <source>
        <dbReference type="EMBL" id="CDZ98371.1"/>
    </source>
</evidence>
<feature type="compositionally biased region" description="Basic and acidic residues" evidence="1">
    <location>
        <begin position="448"/>
        <end position="466"/>
    </location>
</feature>
<feature type="region of interest" description="Disordered" evidence="1">
    <location>
        <begin position="448"/>
        <end position="477"/>
    </location>
</feature>
<evidence type="ECO:0000256" key="1">
    <source>
        <dbReference type="SAM" id="MobiDB-lite"/>
    </source>
</evidence>
<feature type="compositionally biased region" description="Pro residues" evidence="1">
    <location>
        <begin position="515"/>
        <end position="537"/>
    </location>
</feature>
<feature type="compositionally biased region" description="Polar residues" evidence="1">
    <location>
        <begin position="567"/>
        <end position="577"/>
    </location>
</feature>
<sequence>MWRQVMCVKAVQMTNRLLGSSSTSPPTLSVATLNDEPAKTLVSTSAMAILLELASASVSVNPADQGVSPPVPIAQGRLILATASSSQGSERVLLLSIDKFHYRLYPHLTISYSPALNTYILPSAPPAYPSPITLVLPFPSNHAEEEDTLTFHTLLESYLSVIEQNQDGLKGKVVLIDESTGQVVGEMDISQDGVLSANSLGDGTGPVVVDVEGITKGNGIVVTEVPAEEMDDPLLRGASFISKHMLNGANILSNKMQAASNAYIQRATPREEPVVVSDSTRRQLERVNGAALSGKTTIKKGTSFINRNIQRGVEYTITKGSTEISNAQAKREASKSPGSISPSTSPPPIPAKPGFLSNSKVQRPLSRVLLAGDVVITSFESSSVTLIQSAGSNSSGAIEHKYGKQAGEASRLAAGSVVNVSAAFIDVKGIGRKALVKGAGKGFIKSRMHQERTKDYSDGAELDSKETQSQNQSEFGFGDLSEKLDKEQKHQAVLVEHLNDDHLKPRILQYGHAPTPSPPPPPPLPLASRPSPSPPGYSLPSHLNSRAVGAVPSPPPPLPHRKPLSSATPQSNISSPPSHTPAPFSRSQQSMSTASRNLSPPPPRHLKLSSPPPPPPHHRPRTDVPLPDRSPSAEINVGTDAGRTRQGWVRPRPPGEEEYDKINRGLGGMAL</sequence>
<reference evidence="3" key="1">
    <citation type="submission" date="2014-08" db="EMBL/GenBank/DDBJ databases">
        <authorList>
            <person name="Sharma Rahul"/>
            <person name="Thines Marco"/>
        </authorList>
    </citation>
    <scope>NUCLEOTIDE SEQUENCE</scope>
</reference>
<feature type="region of interest" description="Disordered" evidence="1">
    <location>
        <begin position="508"/>
        <end position="671"/>
    </location>
</feature>
<accession>A0A0F7SHI7</accession>
<protein>
    <submittedName>
        <fullName evidence="3">Uncharacterized conserved protein</fullName>
    </submittedName>
</protein>